<dbReference type="VEuPathDB" id="FungiDB:MAN_01008"/>
<evidence type="ECO:0000313" key="5">
    <source>
        <dbReference type="Proteomes" id="UP000031186"/>
    </source>
</evidence>
<dbReference type="SUPFAM" id="SSF117281">
    <property type="entry name" value="Kelch motif"/>
    <property type="match status" value="1"/>
</dbReference>
<dbReference type="Pfam" id="PF01344">
    <property type="entry name" value="Kelch_1"/>
    <property type="match status" value="1"/>
</dbReference>
<feature type="region of interest" description="Disordered" evidence="3">
    <location>
        <begin position="128"/>
        <end position="175"/>
    </location>
</feature>
<keyword evidence="5" id="KW-1185">Reference proteome</keyword>
<dbReference type="EMBL" id="AZNF01000001">
    <property type="protein sequence ID" value="KID71409.1"/>
    <property type="molecule type" value="Genomic_DNA"/>
</dbReference>
<name>A0A0B4GTP4_METAF</name>
<gene>
    <name evidence="4" type="ORF">MAN_01008</name>
</gene>
<dbReference type="Gene3D" id="2.120.10.80">
    <property type="entry name" value="Kelch-type beta propeller"/>
    <property type="match status" value="2"/>
</dbReference>
<sequence>MEPLNQLKRRSTDLFKQAQQNMPSLPRSMNMDMPSVPGLPHLQKSLPSLSQLSFRNSKAAAAVQGTWQRIDIPALPRSSHSVNVVAGSAYIFGGEIEARQPVDNDMHIIRLPSSSAGADYHRVEARAAAVEPDTAPAQTANLDEVALEEEEEGEGPKGKGKETATDARPRLGDVPAARVGHATAVIGSRIFLFGGRGGPDMKPLEEAGRVWVYDTRSHAWSHLDPVPAVKGGAIIPQPSPRSYHCATASDRPRDFPEPGSSSSTAARKPQTWRQWALGDTSKTGIPQDPVVGYVAEQAVDTESDGYGTFFVHAGCLAGGDRTSDLWAFDVRARTWTELPAAPGPSRGGAAICISKSRLFRFGGYDGEAEVGGQLDFLHLEVETFDDGASRGEVSVHARAGWQTILQDGDGDGANASPAEIRAEPRQEWPAPRSVASLQALTVGGGKEYLVLAMGERTPSADGHSAAGAFLDDVWTFEVPPLGMTAASVRAAFLQAVGKKTGEGRWQKVSMAEYDDESGDGVPAARGWMASAPLTDLEESGIMIWGGLDADNKRIGDGWILRLGKSD</sequence>
<dbReference type="Proteomes" id="UP000031186">
    <property type="component" value="Unassembled WGS sequence"/>
</dbReference>
<dbReference type="PANTHER" id="PTHR47435:SF4">
    <property type="entry name" value="KELCH REPEAT PROTEIN (AFU_ORTHOLOGUE AFUA_5G12780)"/>
    <property type="match status" value="1"/>
</dbReference>
<accession>A0A0B4GTP4</accession>
<evidence type="ECO:0000256" key="2">
    <source>
        <dbReference type="ARBA" id="ARBA00023004"/>
    </source>
</evidence>
<dbReference type="PANTHER" id="PTHR47435">
    <property type="entry name" value="KELCH REPEAT PROTEIN (AFU_ORTHOLOGUE AFUA_5G12780)"/>
    <property type="match status" value="1"/>
</dbReference>
<feature type="compositionally biased region" description="Basic and acidic residues" evidence="3">
    <location>
        <begin position="154"/>
        <end position="171"/>
    </location>
</feature>
<dbReference type="OrthoDB" id="10250130at2759"/>
<feature type="region of interest" description="Disordered" evidence="3">
    <location>
        <begin position="242"/>
        <end position="271"/>
    </location>
</feature>
<keyword evidence="1" id="KW-0677">Repeat</keyword>
<dbReference type="InterPro" id="IPR006652">
    <property type="entry name" value="Kelch_1"/>
</dbReference>
<evidence type="ECO:0000313" key="4">
    <source>
        <dbReference type="EMBL" id="KID71409.1"/>
    </source>
</evidence>
<keyword evidence="2" id="KW-0408">Iron</keyword>
<proteinExistence type="predicted"/>
<reference evidence="4 5" key="1">
    <citation type="journal article" date="2014" name="Proc. Natl. Acad. Sci. U.S.A.">
        <title>Trajectory and genomic determinants of fungal-pathogen speciation and host adaptation.</title>
        <authorList>
            <person name="Hu X."/>
            <person name="Xiao G."/>
            <person name="Zheng P."/>
            <person name="Shang Y."/>
            <person name="Su Y."/>
            <person name="Zhang X."/>
            <person name="Liu X."/>
            <person name="Zhan S."/>
            <person name="St Leger R.J."/>
            <person name="Wang C."/>
        </authorList>
    </citation>
    <scope>NUCLEOTIDE SEQUENCE [LARGE SCALE GENOMIC DNA]</scope>
    <source>
        <strain evidence="4 5">ARSEF 549</strain>
    </source>
</reference>
<dbReference type="HOGENOM" id="CLU_030461_1_1_1"/>
<organism evidence="4 5">
    <name type="scientific">Metarhizium anisopliae (strain ARSEF 549)</name>
    <dbReference type="NCBI Taxonomy" id="3151832"/>
    <lineage>
        <taxon>Eukaryota</taxon>
        <taxon>Fungi</taxon>
        <taxon>Dikarya</taxon>
        <taxon>Ascomycota</taxon>
        <taxon>Pezizomycotina</taxon>
        <taxon>Sordariomycetes</taxon>
        <taxon>Hypocreomycetidae</taxon>
        <taxon>Hypocreales</taxon>
        <taxon>Clavicipitaceae</taxon>
        <taxon>Metarhizium</taxon>
    </lineage>
</organism>
<comment type="caution">
    <text evidence="4">The sequence shown here is derived from an EMBL/GenBank/DDBJ whole genome shotgun (WGS) entry which is preliminary data.</text>
</comment>
<dbReference type="InterPro" id="IPR015915">
    <property type="entry name" value="Kelch-typ_b-propeller"/>
</dbReference>
<evidence type="ECO:0000256" key="3">
    <source>
        <dbReference type="SAM" id="MobiDB-lite"/>
    </source>
</evidence>
<protein>
    <submittedName>
        <fullName evidence="4">Kelch domain-containing protein</fullName>
    </submittedName>
</protein>
<dbReference type="GO" id="GO:0019760">
    <property type="term" value="P:glucosinolate metabolic process"/>
    <property type="evidence" value="ECO:0007669"/>
    <property type="project" value="UniProtKB-ARBA"/>
</dbReference>
<dbReference type="AlphaFoldDB" id="A0A0B4GTP4"/>
<evidence type="ECO:0000256" key="1">
    <source>
        <dbReference type="ARBA" id="ARBA00022737"/>
    </source>
</evidence>
<feature type="non-terminal residue" evidence="4">
    <location>
        <position position="1"/>
    </location>
</feature>